<accession>A0AAV2A4K7</accession>
<reference evidence="1 2" key="1">
    <citation type="submission" date="2024-04" db="EMBL/GenBank/DDBJ databases">
        <authorList>
            <person name="Rising A."/>
            <person name="Reimegard J."/>
            <person name="Sonavane S."/>
            <person name="Akerstrom W."/>
            <person name="Nylinder S."/>
            <person name="Hedman E."/>
            <person name="Kallberg Y."/>
        </authorList>
    </citation>
    <scope>NUCLEOTIDE SEQUENCE [LARGE SCALE GENOMIC DNA]</scope>
</reference>
<evidence type="ECO:0000313" key="1">
    <source>
        <dbReference type="EMBL" id="CAL1277774.1"/>
    </source>
</evidence>
<feature type="non-terminal residue" evidence="1">
    <location>
        <position position="1"/>
    </location>
</feature>
<proteinExistence type="predicted"/>
<name>A0AAV2A4K7_9ARAC</name>
<protein>
    <submittedName>
        <fullName evidence="1">Uncharacterized protein</fullName>
    </submittedName>
</protein>
<dbReference type="AlphaFoldDB" id="A0AAV2A4K7"/>
<organism evidence="1 2">
    <name type="scientific">Larinioides sclopetarius</name>
    <dbReference type="NCBI Taxonomy" id="280406"/>
    <lineage>
        <taxon>Eukaryota</taxon>
        <taxon>Metazoa</taxon>
        <taxon>Ecdysozoa</taxon>
        <taxon>Arthropoda</taxon>
        <taxon>Chelicerata</taxon>
        <taxon>Arachnida</taxon>
        <taxon>Araneae</taxon>
        <taxon>Araneomorphae</taxon>
        <taxon>Entelegynae</taxon>
        <taxon>Araneoidea</taxon>
        <taxon>Araneidae</taxon>
        <taxon>Larinioides</taxon>
    </lineage>
</organism>
<sequence>SIITSSIWVVALRCRINEEISTFEAGFFMITASYILNIECRNGLCNTRVHSKVFFKHES</sequence>
<dbReference type="Proteomes" id="UP001497382">
    <property type="component" value="Unassembled WGS sequence"/>
</dbReference>
<keyword evidence="2" id="KW-1185">Reference proteome</keyword>
<comment type="caution">
    <text evidence="1">The sequence shown here is derived from an EMBL/GenBank/DDBJ whole genome shotgun (WGS) entry which is preliminary data.</text>
</comment>
<evidence type="ECO:0000313" key="2">
    <source>
        <dbReference type="Proteomes" id="UP001497382"/>
    </source>
</evidence>
<gene>
    <name evidence="1" type="ORF">LARSCL_LOCUS9399</name>
</gene>
<dbReference type="EMBL" id="CAXIEN010000104">
    <property type="protein sequence ID" value="CAL1277774.1"/>
    <property type="molecule type" value="Genomic_DNA"/>
</dbReference>